<gene>
    <name evidence="1" type="ORF">APZ42_020467</name>
</gene>
<dbReference type="InterPro" id="IPR026065">
    <property type="entry name" value="FAM60A"/>
</dbReference>
<dbReference type="AlphaFoldDB" id="A0A0P5F9C8"/>
<evidence type="ECO:0000313" key="1">
    <source>
        <dbReference type="EMBL" id="KZS14278.1"/>
    </source>
</evidence>
<dbReference type="GO" id="GO:0030336">
    <property type="term" value="P:negative regulation of cell migration"/>
    <property type="evidence" value="ECO:0007669"/>
    <property type="project" value="TreeGrafter"/>
</dbReference>
<comment type="caution">
    <text evidence="1">The sequence shown here is derived from an EMBL/GenBank/DDBJ whole genome shotgun (WGS) entry which is preliminary data.</text>
</comment>
<dbReference type="PANTHER" id="PTHR13422:SF12">
    <property type="entry name" value="SIN3-HDAC COMPLEX-ASSOCIATED FACTOR"/>
    <property type="match status" value="1"/>
</dbReference>
<dbReference type="GO" id="GO:0070822">
    <property type="term" value="C:Sin3-type complex"/>
    <property type="evidence" value="ECO:0007669"/>
    <property type="project" value="TreeGrafter"/>
</dbReference>
<proteinExistence type="predicted"/>
<dbReference type="EMBL" id="LRGB01000996">
    <property type="protein sequence ID" value="KZS14278.1"/>
    <property type="molecule type" value="Genomic_DNA"/>
</dbReference>
<protein>
    <submittedName>
        <fullName evidence="1">Protein FAM60A</fullName>
    </submittedName>
</protein>
<keyword evidence="2" id="KW-1185">Reference proteome</keyword>
<sequence>MFSFHKPKIYRSGTGCCICRAKSSSSRFTDSGKYQPYFEACFHLEEERSGDICNACVLLVKRFRKLPTGLLRHWGHVVDARANTKVRPKISIVQKTHEIEDEEEAGVDDAEDDDDIKLVSKVIRKKRREKREEKHWNRSRSKITTKLENQMPSFLDPQLWHRETVCCGTIFRGPMNAIVIDTNNFRPCLARRSSREESVSSSSLSGVASPSSSGSPVATSSQIHFKMDTDKGCVSGGESEPETVEFDQPFESQNGHSKMAVPAAL</sequence>
<dbReference type="Pfam" id="PF15396">
    <property type="entry name" value="FAM60A"/>
    <property type="match status" value="1"/>
</dbReference>
<dbReference type="OrthoDB" id="10023333at2759"/>
<evidence type="ECO:0000313" key="2">
    <source>
        <dbReference type="Proteomes" id="UP000076858"/>
    </source>
</evidence>
<dbReference type="Proteomes" id="UP000076858">
    <property type="component" value="Unassembled WGS sequence"/>
</dbReference>
<accession>A0A0P5F9C8</accession>
<reference evidence="1 2" key="1">
    <citation type="submission" date="2016-03" db="EMBL/GenBank/DDBJ databases">
        <title>EvidentialGene: Evidence-directed Construction of Genes on Genomes.</title>
        <authorList>
            <person name="Gilbert D.G."/>
            <person name="Choi J.-H."/>
            <person name="Mockaitis K."/>
            <person name="Colbourne J."/>
            <person name="Pfrender M."/>
        </authorList>
    </citation>
    <scope>NUCLEOTIDE SEQUENCE [LARGE SCALE GENOMIC DNA]</scope>
    <source>
        <strain evidence="1 2">Xinb3</strain>
        <tissue evidence="1">Complete organism</tissue>
    </source>
</reference>
<dbReference type="STRING" id="35525.A0A0P5F9C8"/>
<name>A0A0P5F9C8_9CRUS</name>
<organism evidence="1 2">
    <name type="scientific">Daphnia magna</name>
    <dbReference type="NCBI Taxonomy" id="35525"/>
    <lineage>
        <taxon>Eukaryota</taxon>
        <taxon>Metazoa</taxon>
        <taxon>Ecdysozoa</taxon>
        <taxon>Arthropoda</taxon>
        <taxon>Crustacea</taxon>
        <taxon>Branchiopoda</taxon>
        <taxon>Diplostraca</taxon>
        <taxon>Cladocera</taxon>
        <taxon>Anomopoda</taxon>
        <taxon>Daphniidae</taxon>
        <taxon>Daphnia</taxon>
    </lineage>
</organism>
<dbReference type="PANTHER" id="PTHR13422">
    <property type="entry name" value="SIN3-HDAC COMPLEX-ASSOCIATED FACTOR"/>
    <property type="match status" value="1"/>
</dbReference>